<dbReference type="GO" id="GO:0005524">
    <property type="term" value="F:ATP binding"/>
    <property type="evidence" value="ECO:0007669"/>
    <property type="project" value="UniProtKB-KW"/>
</dbReference>
<dbReference type="InterPro" id="IPR036890">
    <property type="entry name" value="HATPase_C_sf"/>
</dbReference>
<dbReference type="GO" id="GO:0016020">
    <property type="term" value="C:membrane"/>
    <property type="evidence" value="ECO:0007669"/>
    <property type="project" value="InterPro"/>
</dbReference>
<dbReference type="PANTHER" id="PTHR24421">
    <property type="entry name" value="NITRATE/NITRITE SENSOR PROTEIN NARX-RELATED"/>
    <property type="match status" value="1"/>
</dbReference>
<dbReference type="EC" id="2.7.13.3" evidence="2"/>
<dbReference type="InterPro" id="IPR003594">
    <property type="entry name" value="HATPase_dom"/>
</dbReference>
<evidence type="ECO:0000313" key="14">
    <source>
        <dbReference type="EMBL" id="MBB5936933.1"/>
    </source>
</evidence>
<sequence>MTSSLERYAERHARAADVVTAVALCVCTLFGARISTSESSPPDPLWPAWILVISGAAVLGSRSRPRATLAVTAAAAATLTTLGYLPSPLLLAPVMTALYWLAALTDSRTTGIYSSATVAVLVATSLAAAPLGDDFILRTVGTVLWLLLPVSLGGKSRFRRAYLESVKARAAHAERTREEEARLRVAEERMRIARELHDAVAHHMAVAHVQAGTAAHLAATQPEQTRKILADLVGTTTSALLELRATVGVLRQTADPDADPLEPTPGLDRLPELVAACESAGLTVTVITEGEAQPLSPGVDLTAYRIIQEALTNATKHAPDHAARVRLGYDSSRLLITVTNDGTAHGGTVPPVAGGGYGLMGMHERAQSIGGDLSAGPRPDGGFEVAAALPLQPRTPVDAPAGPRHEETR</sequence>
<keyword evidence="6 14" id="KW-0418">Kinase</keyword>
<feature type="domain" description="Signal transduction histidine kinase subgroup 3 dimerisation and phosphoacceptor" evidence="13">
    <location>
        <begin position="188"/>
        <end position="254"/>
    </location>
</feature>
<keyword evidence="11" id="KW-0812">Transmembrane</keyword>
<dbReference type="EMBL" id="JACHJL010000009">
    <property type="protein sequence ID" value="MBB5936933.1"/>
    <property type="molecule type" value="Genomic_DNA"/>
</dbReference>
<reference evidence="14 15" key="1">
    <citation type="submission" date="2020-08" db="EMBL/GenBank/DDBJ databases">
        <title>Genomic Encyclopedia of Type Strains, Phase III (KMG-III): the genomes of soil and plant-associated and newly described type strains.</title>
        <authorList>
            <person name="Whitman W."/>
        </authorList>
    </citation>
    <scope>NUCLEOTIDE SEQUENCE [LARGE SCALE GENOMIC DNA]</scope>
    <source>
        <strain evidence="14 15">CECT 8305</strain>
    </source>
</reference>
<protein>
    <recommendedName>
        <fullName evidence="2">histidine kinase</fullName>
        <ecNumber evidence="2">2.7.13.3</ecNumber>
    </recommendedName>
</protein>
<keyword evidence="4" id="KW-0808">Transferase</keyword>
<proteinExistence type="predicted"/>
<evidence type="ECO:0000256" key="1">
    <source>
        <dbReference type="ARBA" id="ARBA00000085"/>
    </source>
</evidence>
<dbReference type="Pfam" id="PF02518">
    <property type="entry name" value="HATPase_c"/>
    <property type="match status" value="1"/>
</dbReference>
<evidence type="ECO:0000256" key="8">
    <source>
        <dbReference type="ARBA" id="ARBA00023012"/>
    </source>
</evidence>
<dbReference type="Proteomes" id="UP000588098">
    <property type="component" value="Unassembled WGS sequence"/>
</dbReference>
<evidence type="ECO:0000256" key="7">
    <source>
        <dbReference type="ARBA" id="ARBA00022840"/>
    </source>
</evidence>
<evidence type="ECO:0000256" key="9">
    <source>
        <dbReference type="SAM" id="Coils"/>
    </source>
</evidence>
<keyword evidence="3" id="KW-0597">Phosphoprotein</keyword>
<dbReference type="GO" id="GO:0000155">
    <property type="term" value="F:phosphorelay sensor kinase activity"/>
    <property type="evidence" value="ECO:0007669"/>
    <property type="project" value="InterPro"/>
</dbReference>
<gene>
    <name evidence="14" type="ORF">FHS42_004010</name>
</gene>
<dbReference type="SUPFAM" id="SSF55874">
    <property type="entry name" value="ATPase domain of HSP90 chaperone/DNA topoisomerase II/histidine kinase"/>
    <property type="match status" value="1"/>
</dbReference>
<keyword evidence="8" id="KW-0902">Two-component regulatory system</keyword>
<dbReference type="Gene3D" id="3.30.565.10">
    <property type="entry name" value="Histidine kinase-like ATPase, C-terminal domain"/>
    <property type="match status" value="1"/>
</dbReference>
<evidence type="ECO:0000259" key="13">
    <source>
        <dbReference type="Pfam" id="PF07730"/>
    </source>
</evidence>
<keyword evidence="15" id="KW-1185">Reference proteome</keyword>
<evidence type="ECO:0000256" key="5">
    <source>
        <dbReference type="ARBA" id="ARBA00022741"/>
    </source>
</evidence>
<feature type="transmembrane region" description="Helical" evidence="11">
    <location>
        <begin position="44"/>
        <end position="60"/>
    </location>
</feature>
<keyword evidence="5" id="KW-0547">Nucleotide-binding</keyword>
<dbReference type="CDD" id="cd16917">
    <property type="entry name" value="HATPase_UhpB-NarQ-NarX-like"/>
    <property type="match status" value="1"/>
</dbReference>
<dbReference type="Pfam" id="PF07730">
    <property type="entry name" value="HisKA_3"/>
    <property type="match status" value="1"/>
</dbReference>
<evidence type="ECO:0000256" key="4">
    <source>
        <dbReference type="ARBA" id="ARBA00022679"/>
    </source>
</evidence>
<evidence type="ECO:0000313" key="15">
    <source>
        <dbReference type="Proteomes" id="UP000588098"/>
    </source>
</evidence>
<dbReference type="InterPro" id="IPR011712">
    <property type="entry name" value="Sig_transdc_His_kin_sub3_dim/P"/>
</dbReference>
<feature type="transmembrane region" description="Helical" evidence="11">
    <location>
        <begin position="135"/>
        <end position="154"/>
    </location>
</feature>
<keyword evidence="7" id="KW-0067">ATP-binding</keyword>
<evidence type="ECO:0000256" key="11">
    <source>
        <dbReference type="SAM" id="Phobius"/>
    </source>
</evidence>
<evidence type="ECO:0000256" key="6">
    <source>
        <dbReference type="ARBA" id="ARBA00022777"/>
    </source>
</evidence>
<accession>A0A7W9UZE7</accession>
<name>A0A7W9UZE7_9ACTN</name>
<feature type="transmembrane region" description="Helical" evidence="11">
    <location>
        <begin position="12"/>
        <end position="32"/>
    </location>
</feature>
<dbReference type="RefSeq" id="WP_184573454.1">
    <property type="nucleotide sequence ID" value="NZ_JACHJL010000009.1"/>
</dbReference>
<evidence type="ECO:0000259" key="12">
    <source>
        <dbReference type="Pfam" id="PF02518"/>
    </source>
</evidence>
<dbReference type="Gene3D" id="1.20.5.1930">
    <property type="match status" value="1"/>
</dbReference>
<dbReference type="PANTHER" id="PTHR24421:SF10">
    <property type="entry name" value="NITRATE_NITRITE SENSOR PROTEIN NARQ"/>
    <property type="match status" value="1"/>
</dbReference>
<comment type="catalytic activity">
    <reaction evidence="1">
        <text>ATP + protein L-histidine = ADP + protein N-phospho-L-histidine.</text>
        <dbReference type="EC" id="2.7.13.3"/>
    </reaction>
</comment>
<dbReference type="AlphaFoldDB" id="A0A7W9UZE7"/>
<evidence type="ECO:0000256" key="2">
    <source>
        <dbReference type="ARBA" id="ARBA00012438"/>
    </source>
</evidence>
<dbReference type="GO" id="GO:0046983">
    <property type="term" value="F:protein dimerization activity"/>
    <property type="evidence" value="ECO:0007669"/>
    <property type="project" value="InterPro"/>
</dbReference>
<dbReference type="InterPro" id="IPR050482">
    <property type="entry name" value="Sensor_HK_TwoCompSys"/>
</dbReference>
<organism evidence="14 15">
    <name type="scientific">Streptomyces zagrosensis</name>
    <dbReference type="NCBI Taxonomy" id="1042984"/>
    <lineage>
        <taxon>Bacteria</taxon>
        <taxon>Bacillati</taxon>
        <taxon>Actinomycetota</taxon>
        <taxon>Actinomycetes</taxon>
        <taxon>Kitasatosporales</taxon>
        <taxon>Streptomycetaceae</taxon>
        <taxon>Streptomyces</taxon>
    </lineage>
</organism>
<evidence type="ECO:0000256" key="3">
    <source>
        <dbReference type="ARBA" id="ARBA00022553"/>
    </source>
</evidence>
<keyword evidence="11" id="KW-1133">Transmembrane helix</keyword>
<feature type="coiled-coil region" evidence="9">
    <location>
        <begin position="163"/>
        <end position="196"/>
    </location>
</feature>
<comment type="caution">
    <text evidence="14">The sequence shown here is derived from an EMBL/GenBank/DDBJ whole genome shotgun (WGS) entry which is preliminary data.</text>
</comment>
<keyword evidence="9" id="KW-0175">Coiled coil</keyword>
<feature type="region of interest" description="Disordered" evidence="10">
    <location>
        <begin position="390"/>
        <end position="409"/>
    </location>
</feature>
<feature type="domain" description="Histidine kinase/HSP90-like ATPase" evidence="12">
    <location>
        <begin position="301"/>
        <end position="392"/>
    </location>
</feature>
<feature type="transmembrane region" description="Helical" evidence="11">
    <location>
        <begin position="90"/>
        <end position="105"/>
    </location>
</feature>
<evidence type="ECO:0000256" key="10">
    <source>
        <dbReference type="SAM" id="MobiDB-lite"/>
    </source>
</evidence>
<keyword evidence="11" id="KW-0472">Membrane</keyword>